<gene>
    <name evidence="3" type="ORF">EW026_g1692</name>
</gene>
<feature type="repeat" description="RPEL" evidence="2">
    <location>
        <begin position="29"/>
        <end position="54"/>
    </location>
</feature>
<comment type="caution">
    <text evidence="3">The sequence shown here is derived from an EMBL/GenBank/DDBJ whole genome shotgun (WGS) entry which is preliminary data.</text>
</comment>
<reference evidence="3 4" key="1">
    <citation type="submission" date="2019-02" db="EMBL/GenBank/DDBJ databases">
        <title>Genome sequencing of the rare red list fungi Phlebia centrifuga.</title>
        <authorList>
            <person name="Buettner E."/>
            <person name="Kellner H."/>
        </authorList>
    </citation>
    <scope>NUCLEOTIDE SEQUENCE [LARGE SCALE GENOMIC DNA]</scope>
    <source>
        <strain evidence="3 4">DSM 108282</strain>
    </source>
</reference>
<protein>
    <submittedName>
        <fullName evidence="3">Uncharacterized protein</fullName>
    </submittedName>
</protein>
<evidence type="ECO:0000313" key="3">
    <source>
        <dbReference type="EMBL" id="THH00893.1"/>
    </source>
</evidence>
<proteinExistence type="predicted"/>
<keyword evidence="4" id="KW-1185">Reference proteome</keyword>
<dbReference type="PROSITE" id="PS51073">
    <property type="entry name" value="RPEL"/>
    <property type="match status" value="2"/>
</dbReference>
<feature type="repeat" description="RPEL" evidence="2">
    <location>
        <begin position="91"/>
        <end position="116"/>
    </location>
</feature>
<evidence type="ECO:0000313" key="4">
    <source>
        <dbReference type="Proteomes" id="UP000309038"/>
    </source>
</evidence>
<name>A0A4V3XB84_9APHY</name>
<sequence length="120" mass="13680">MSTVEPAAATTAIPPRPQRKMSVDLETLETLEKRLTQRPEKQELMERNILKGKRRCVRLLHLLICFAMLDDKVAPSLQAARDQLKKSQLQDKLDQALLQRPKREELVEGGILKDETPVLA</sequence>
<organism evidence="3 4">
    <name type="scientific">Hermanssonia centrifuga</name>
    <dbReference type="NCBI Taxonomy" id="98765"/>
    <lineage>
        <taxon>Eukaryota</taxon>
        <taxon>Fungi</taxon>
        <taxon>Dikarya</taxon>
        <taxon>Basidiomycota</taxon>
        <taxon>Agaricomycotina</taxon>
        <taxon>Agaricomycetes</taxon>
        <taxon>Polyporales</taxon>
        <taxon>Meruliaceae</taxon>
        <taxon>Hermanssonia</taxon>
    </lineage>
</organism>
<evidence type="ECO:0000256" key="1">
    <source>
        <dbReference type="ARBA" id="ARBA00022737"/>
    </source>
</evidence>
<accession>A0A4V3XB84</accession>
<dbReference type="EMBL" id="SGPJ01000037">
    <property type="protein sequence ID" value="THH00893.1"/>
    <property type="molecule type" value="Genomic_DNA"/>
</dbReference>
<dbReference type="Pfam" id="PF02755">
    <property type="entry name" value="RPEL"/>
    <property type="match status" value="2"/>
</dbReference>
<evidence type="ECO:0000256" key="2">
    <source>
        <dbReference type="PROSITE-ProRule" id="PRU00401"/>
    </source>
</evidence>
<dbReference type="Proteomes" id="UP000309038">
    <property type="component" value="Unassembled WGS sequence"/>
</dbReference>
<dbReference type="SMART" id="SM00707">
    <property type="entry name" value="RPEL"/>
    <property type="match status" value="2"/>
</dbReference>
<dbReference type="InterPro" id="IPR004018">
    <property type="entry name" value="RPEL_repeat"/>
</dbReference>
<dbReference type="Gene3D" id="6.10.150.10">
    <property type="match status" value="1"/>
</dbReference>
<dbReference type="Gene3D" id="6.10.140.2130">
    <property type="match status" value="1"/>
</dbReference>
<keyword evidence="1" id="KW-0677">Repeat</keyword>
<dbReference type="AlphaFoldDB" id="A0A4V3XB84"/>